<dbReference type="EMBL" id="JABBGK010000005">
    <property type="protein sequence ID" value="NML76232.1"/>
    <property type="molecule type" value="Genomic_DNA"/>
</dbReference>
<reference evidence="2 3" key="1">
    <citation type="submission" date="2020-04" db="EMBL/GenBank/DDBJ databases">
        <title>Rhizobium sp. S-51 isolated from soil.</title>
        <authorList>
            <person name="Dahal R.H."/>
        </authorList>
    </citation>
    <scope>NUCLEOTIDE SEQUENCE [LARGE SCALE GENOMIC DNA]</scope>
    <source>
        <strain evidence="2 3">S-51</strain>
    </source>
</reference>
<dbReference type="PANTHER" id="PTHR33221:SF4">
    <property type="entry name" value="HTH-TYPE TRANSCRIPTIONAL REPRESSOR NSRR"/>
    <property type="match status" value="1"/>
</dbReference>
<dbReference type="GO" id="GO:0003677">
    <property type="term" value="F:DNA binding"/>
    <property type="evidence" value="ECO:0007669"/>
    <property type="project" value="UniProtKB-KW"/>
</dbReference>
<organism evidence="2 3">
    <name type="scientific">Rhizobium terricola</name>
    <dbReference type="NCBI Taxonomy" id="2728849"/>
    <lineage>
        <taxon>Bacteria</taxon>
        <taxon>Pseudomonadati</taxon>
        <taxon>Pseudomonadota</taxon>
        <taxon>Alphaproteobacteria</taxon>
        <taxon>Hyphomicrobiales</taxon>
        <taxon>Rhizobiaceae</taxon>
        <taxon>Rhizobium/Agrobacterium group</taxon>
        <taxon>Rhizobium</taxon>
    </lineage>
</organism>
<dbReference type="PROSITE" id="PS51197">
    <property type="entry name" value="HTH_RRF2_2"/>
    <property type="match status" value="1"/>
</dbReference>
<dbReference type="Proteomes" id="UP000541470">
    <property type="component" value="Unassembled WGS sequence"/>
</dbReference>
<comment type="caution">
    <text evidence="2">The sequence shown here is derived from an EMBL/GenBank/DDBJ whole genome shotgun (WGS) entry which is preliminary data.</text>
</comment>
<dbReference type="AlphaFoldDB" id="A0A7Y0AZI9"/>
<dbReference type="SUPFAM" id="SSF46785">
    <property type="entry name" value="Winged helix' DNA-binding domain"/>
    <property type="match status" value="1"/>
</dbReference>
<proteinExistence type="predicted"/>
<keyword evidence="3" id="KW-1185">Reference proteome</keyword>
<dbReference type="InterPro" id="IPR000944">
    <property type="entry name" value="Tscrpt_reg_Rrf2"/>
</dbReference>
<evidence type="ECO:0000313" key="3">
    <source>
        <dbReference type="Proteomes" id="UP000541470"/>
    </source>
</evidence>
<protein>
    <submittedName>
        <fullName evidence="2">Rrf2 family transcriptional regulator</fullName>
    </submittedName>
</protein>
<evidence type="ECO:0000256" key="1">
    <source>
        <dbReference type="ARBA" id="ARBA00023125"/>
    </source>
</evidence>
<dbReference type="InterPro" id="IPR036388">
    <property type="entry name" value="WH-like_DNA-bd_sf"/>
</dbReference>
<gene>
    <name evidence="2" type="ORF">HHL25_19035</name>
</gene>
<keyword evidence="1" id="KW-0238">DNA-binding</keyword>
<dbReference type="Pfam" id="PF02082">
    <property type="entry name" value="Rrf2"/>
    <property type="match status" value="1"/>
</dbReference>
<dbReference type="NCBIfam" id="TIGR00738">
    <property type="entry name" value="rrf2_super"/>
    <property type="match status" value="1"/>
</dbReference>
<sequence>MTLHTDYALRMLIYLATRLDRVCTVNEVAEACKLPCNHCLTVVQILRDLGFIDTTHGHAGGIQLARPPGEIGLGTLVRAIEETSSLGEFIHNQGRPCSTARTRHLKNLLHEALAAFLAVLDKYTLADIVTNRSILDPFLGIDTTVKLEKGAQKWRRDQR</sequence>
<dbReference type="InterPro" id="IPR036390">
    <property type="entry name" value="WH_DNA-bd_sf"/>
</dbReference>
<dbReference type="PANTHER" id="PTHR33221">
    <property type="entry name" value="WINGED HELIX-TURN-HELIX TRANSCRIPTIONAL REGULATOR, RRF2 FAMILY"/>
    <property type="match status" value="1"/>
</dbReference>
<name>A0A7Y0AZI9_9HYPH</name>
<dbReference type="RefSeq" id="WP_169594646.1">
    <property type="nucleotide sequence ID" value="NZ_JABBGK010000005.1"/>
</dbReference>
<evidence type="ECO:0000313" key="2">
    <source>
        <dbReference type="EMBL" id="NML76232.1"/>
    </source>
</evidence>
<dbReference type="GO" id="GO:0003700">
    <property type="term" value="F:DNA-binding transcription factor activity"/>
    <property type="evidence" value="ECO:0007669"/>
    <property type="project" value="TreeGrafter"/>
</dbReference>
<accession>A0A7Y0AZI9</accession>
<dbReference type="GO" id="GO:0005829">
    <property type="term" value="C:cytosol"/>
    <property type="evidence" value="ECO:0007669"/>
    <property type="project" value="TreeGrafter"/>
</dbReference>
<dbReference type="Gene3D" id="1.10.10.10">
    <property type="entry name" value="Winged helix-like DNA-binding domain superfamily/Winged helix DNA-binding domain"/>
    <property type="match status" value="1"/>
</dbReference>